<keyword evidence="1" id="KW-0472">Membrane</keyword>
<keyword evidence="3" id="KW-0645">Protease</keyword>
<keyword evidence="3" id="KW-0482">Metalloprotease</keyword>
<comment type="caution">
    <text evidence="3">The sequence shown here is derived from an EMBL/GenBank/DDBJ whole genome shotgun (WGS) entry which is preliminary data.</text>
</comment>
<dbReference type="Pfam" id="PF02517">
    <property type="entry name" value="Rce1-like"/>
    <property type="match status" value="1"/>
</dbReference>
<dbReference type="RefSeq" id="WP_260194269.1">
    <property type="nucleotide sequence ID" value="NZ_JAFFZE010000019.1"/>
</dbReference>
<feature type="domain" description="CAAX prenyl protease 2/Lysostaphin resistance protein A-like" evidence="2">
    <location>
        <begin position="126"/>
        <end position="225"/>
    </location>
</feature>
<keyword evidence="4" id="KW-1185">Reference proteome</keyword>
<keyword evidence="1" id="KW-1133">Transmembrane helix</keyword>
<dbReference type="Proteomes" id="UP001156441">
    <property type="component" value="Unassembled WGS sequence"/>
</dbReference>
<feature type="transmembrane region" description="Helical" evidence="1">
    <location>
        <begin position="126"/>
        <end position="153"/>
    </location>
</feature>
<feature type="transmembrane region" description="Helical" evidence="1">
    <location>
        <begin position="85"/>
        <end position="106"/>
    </location>
</feature>
<dbReference type="EMBL" id="JAFFZE010000019">
    <property type="protein sequence ID" value="MCT2586440.1"/>
    <property type="molecule type" value="Genomic_DNA"/>
</dbReference>
<evidence type="ECO:0000313" key="4">
    <source>
        <dbReference type="Proteomes" id="UP001156441"/>
    </source>
</evidence>
<proteinExistence type="predicted"/>
<evidence type="ECO:0000256" key="1">
    <source>
        <dbReference type="SAM" id="Phobius"/>
    </source>
</evidence>
<feature type="transmembrane region" description="Helical" evidence="1">
    <location>
        <begin position="188"/>
        <end position="208"/>
    </location>
</feature>
<keyword evidence="1" id="KW-0812">Transmembrane</keyword>
<name>A0ABT2JEY6_9PSEU</name>
<feature type="transmembrane region" description="Helical" evidence="1">
    <location>
        <begin position="46"/>
        <end position="64"/>
    </location>
</feature>
<dbReference type="GO" id="GO:0008237">
    <property type="term" value="F:metallopeptidase activity"/>
    <property type="evidence" value="ECO:0007669"/>
    <property type="project" value="UniProtKB-KW"/>
</dbReference>
<protein>
    <submittedName>
        <fullName evidence="3">CPBP family intramembrane metalloprotease</fullName>
    </submittedName>
</protein>
<feature type="transmembrane region" description="Helical" evidence="1">
    <location>
        <begin position="165"/>
        <end position="182"/>
    </location>
</feature>
<dbReference type="InterPro" id="IPR003675">
    <property type="entry name" value="Rce1/LyrA-like_dom"/>
</dbReference>
<sequence length="233" mass="25635">MVDDDFPFYNGRPALVTGGRWWIVLLGVLLGFAALIALPVPGLLGVWTRAILFVAIPLVVYARVVPGHWTAIFRRLRFRDLGTMVLFALLNLVIMLVLGVLLLHAAGLAANPLGDDLAKMPTGERILTFLAMVPQLFGEELFSVLPFLALLYWLHHRLALSRSTAVVVAWLATAVIFGVAHLPTYDWNLVQCFVIIGTARLVLLLAYFRTKNILVAAGAHILNDWAMFGLALA</sequence>
<gene>
    <name evidence="3" type="ORF">JT362_25280</name>
</gene>
<evidence type="ECO:0000259" key="2">
    <source>
        <dbReference type="Pfam" id="PF02517"/>
    </source>
</evidence>
<feature type="transmembrane region" description="Helical" evidence="1">
    <location>
        <begin position="21"/>
        <end position="40"/>
    </location>
</feature>
<keyword evidence="3" id="KW-0378">Hydrolase</keyword>
<accession>A0ABT2JEY6</accession>
<evidence type="ECO:0000313" key="3">
    <source>
        <dbReference type="EMBL" id="MCT2586440.1"/>
    </source>
</evidence>
<organism evidence="3 4">
    <name type="scientific">Actinophytocola gossypii</name>
    <dbReference type="NCBI Taxonomy" id="2812003"/>
    <lineage>
        <taxon>Bacteria</taxon>
        <taxon>Bacillati</taxon>
        <taxon>Actinomycetota</taxon>
        <taxon>Actinomycetes</taxon>
        <taxon>Pseudonocardiales</taxon>
        <taxon>Pseudonocardiaceae</taxon>
    </lineage>
</organism>
<reference evidence="3 4" key="1">
    <citation type="submission" date="2021-02" db="EMBL/GenBank/DDBJ databases">
        <title>Actinophytocola xerophila sp. nov., isolated from soil of cotton cropping field.</title>
        <authorList>
            <person name="Huang R."/>
            <person name="Chen X."/>
            <person name="Ge X."/>
            <person name="Liu W."/>
        </authorList>
    </citation>
    <scope>NUCLEOTIDE SEQUENCE [LARGE SCALE GENOMIC DNA]</scope>
    <source>
        <strain evidence="3 4">S1-96</strain>
    </source>
</reference>